<dbReference type="PROSITE" id="PS00893">
    <property type="entry name" value="NUDIX_BOX"/>
    <property type="match status" value="1"/>
</dbReference>
<dbReference type="PANTHER" id="PTHR43222">
    <property type="entry name" value="NUDIX HYDROLASE 23"/>
    <property type="match status" value="1"/>
</dbReference>
<dbReference type="SUPFAM" id="SSF55811">
    <property type="entry name" value="Nudix"/>
    <property type="match status" value="1"/>
</dbReference>
<dbReference type="InterPro" id="IPR020084">
    <property type="entry name" value="NUDIX_hydrolase_CS"/>
</dbReference>
<dbReference type="InterPro" id="IPR015797">
    <property type="entry name" value="NUDIX_hydrolase-like_dom_sf"/>
</dbReference>
<dbReference type="InterPro" id="IPR029401">
    <property type="entry name" value="Nudix_N"/>
</dbReference>
<dbReference type="GO" id="GO:0016787">
    <property type="term" value="F:hydrolase activity"/>
    <property type="evidence" value="ECO:0007669"/>
    <property type="project" value="UniProtKB-KW"/>
</dbReference>
<accession>A0A3B0ZWR1</accession>
<proteinExistence type="predicted"/>
<name>A0A3B0ZWR1_9ZZZZ</name>
<evidence type="ECO:0000256" key="1">
    <source>
        <dbReference type="ARBA" id="ARBA00022801"/>
    </source>
</evidence>
<reference evidence="3" key="1">
    <citation type="submission" date="2018-06" db="EMBL/GenBank/DDBJ databases">
        <authorList>
            <person name="Zhirakovskaya E."/>
        </authorList>
    </citation>
    <scope>NUCLEOTIDE SEQUENCE</scope>
</reference>
<organism evidence="3">
    <name type="scientific">hydrothermal vent metagenome</name>
    <dbReference type="NCBI Taxonomy" id="652676"/>
    <lineage>
        <taxon>unclassified sequences</taxon>
        <taxon>metagenomes</taxon>
        <taxon>ecological metagenomes</taxon>
    </lineage>
</organism>
<sequence>MNYCSECGQAVELKIPDGDNRQRHVCPHCTTIHYQNPKVVAGCLPIWEDKVLLCKRAIEPRHGYWTLPAGFMENNETLEQAATRESVEEANANLEITSLYTVISLPNIDQIYMLYLAKLVDLNFSAGIESLDVQLFTEEEIPWDKLAFRTIDFTLKRYFEDRKNNHFSVHTHFLEKHNRYQKES</sequence>
<gene>
    <name evidence="3" type="ORF">MNBD_GAMMA23-2256</name>
</gene>
<dbReference type="PROSITE" id="PS51462">
    <property type="entry name" value="NUDIX"/>
    <property type="match status" value="1"/>
</dbReference>
<dbReference type="Pfam" id="PF00293">
    <property type="entry name" value="NUDIX"/>
    <property type="match status" value="1"/>
</dbReference>
<dbReference type="Pfam" id="PF14803">
    <property type="entry name" value="Zn_ribbon_Nudix"/>
    <property type="match status" value="1"/>
</dbReference>
<dbReference type="InterPro" id="IPR000086">
    <property type="entry name" value="NUDIX_hydrolase_dom"/>
</dbReference>
<protein>
    <submittedName>
        <fullName evidence="3">MutT/Nudix family protein</fullName>
    </submittedName>
</protein>
<dbReference type="Gene3D" id="2.20.70.10">
    <property type="match status" value="1"/>
</dbReference>
<evidence type="ECO:0000259" key="2">
    <source>
        <dbReference type="PROSITE" id="PS51462"/>
    </source>
</evidence>
<dbReference type="CDD" id="cd04511">
    <property type="entry name" value="NUDIX_Hydrolase"/>
    <property type="match status" value="1"/>
</dbReference>
<evidence type="ECO:0000313" key="3">
    <source>
        <dbReference type="EMBL" id="VAW98035.1"/>
    </source>
</evidence>
<dbReference type="EMBL" id="UOFT01000064">
    <property type="protein sequence ID" value="VAW98035.1"/>
    <property type="molecule type" value="Genomic_DNA"/>
</dbReference>
<keyword evidence="1" id="KW-0378">Hydrolase</keyword>
<dbReference type="AlphaFoldDB" id="A0A3B0ZWR1"/>
<dbReference type="PANTHER" id="PTHR43222:SF2">
    <property type="entry name" value="NUDIX HYDROLASE 23, CHLOROPLASTIC"/>
    <property type="match status" value="1"/>
</dbReference>
<feature type="domain" description="Nudix hydrolase" evidence="2">
    <location>
        <begin position="36"/>
        <end position="159"/>
    </location>
</feature>
<dbReference type="Gene3D" id="3.90.79.10">
    <property type="entry name" value="Nucleoside Triphosphate Pyrophosphohydrolase"/>
    <property type="match status" value="1"/>
</dbReference>